<dbReference type="InterPro" id="IPR006680">
    <property type="entry name" value="Amidohydro-rel"/>
</dbReference>
<dbReference type="InterPro" id="IPR032466">
    <property type="entry name" value="Metal_Hydrolase"/>
</dbReference>
<dbReference type="Proteomes" id="UP000537126">
    <property type="component" value="Unassembled WGS sequence"/>
</dbReference>
<dbReference type="Pfam" id="PF01979">
    <property type="entry name" value="Amidohydro_1"/>
    <property type="match status" value="1"/>
</dbReference>
<name>A0A846MMK3_9BACT</name>
<evidence type="ECO:0000313" key="2">
    <source>
        <dbReference type="EMBL" id="NIK72650.1"/>
    </source>
</evidence>
<dbReference type="RefSeq" id="WP_166917968.1">
    <property type="nucleotide sequence ID" value="NZ_JAASRN010000001.1"/>
</dbReference>
<keyword evidence="3" id="KW-1185">Reference proteome</keyword>
<proteinExistence type="predicted"/>
<dbReference type="GO" id="GO:0016810">
    <property type="term" value="F:hydrolase activity, acting on carbon-nitrogen (but not peptide) bonds"/>
    <property type="evidence" value="ECO:0007669"/>
    <property type="project" value="InterPro"/>
</dbReference>
<dbReference type="SUPFAM" id="SSF51338">
    <property type="entry name" value="Composite domain of metallo-dependent hydrolases"/>
    <property type="match status" value="1"/>
</dbReference>
<organism evidence="2 3">
    <name type="scientific">Thermonema lapsum</name>
    <dbReference type="NCBI Taxonomy" id="28195"/>
    <lineage>
        <taxon>Bacteria</taxon>
        <taxon>Pseudomonadati</taxon>
        <taxon>Bacteroidota</taxon>
        <taxon>Cytophagia</taxon>
        <taxon>Cytophagales</taxon>
        <taxon>Thermonemataceae</taxon>
        <taxon>Thermonema</taxon>
    </lineage>
</organism>
<sequence>MNRREALHLMATATASLLLPSFTKLRSRALKIGIVGGKVYYRGKLKSLFVGIDQENRLVVSDVALPSEVLYEVHGKVVSPGFIDILGDNSSNPERTYHIFEKYKVTDGLSTVLQMHGGSGDPAAFYDYFSRKPHYVNYGVSTKVMSIRYQYNTAAARLKAVERALEAGALGVSHSLEYQPTPYEEVLAYARLASRYERPLVLHLRYSSPEKELEGVKEAIRLAADADVHLHIAHLHSTGGTYNMPKALDLIAEARARGLRITTCVYPYSYWATYLHSKRFDPGWREYYGLDYDDLTVVGTGERLTPARFEQLRRTPGVLVAVPEGTMPLDKTVDLALQTDFCMIGSDGGIESEPQANSHPRGAGCFATAIRHALDIGMSLEKILEKITLLPASLAPSLLQPRAAIEQGQIADLTVFDPQTIEGTATVKNPNRFSKGIEMVIVNGEVAYEGGLLRKQNGQAIRY</sequence>
<dbReference type="AlphaFoldDB" id="A0A846MMK3"/>
<reference evidence="2 3" key="1">
    <citation type="submission" date="2020-03" db="EMBL/GenBank/DDBJ databases">
        <title>Genomic Encyclopedia of Type Strains, Phase IV (KMG-IV): sequencing the most valuable type-strain genomes for metagenomic binning, comparative biology and taxonomic classification.</title>
        <authorList>
            <person name="Goeker M."/>
        </authorList>
    </citation>
    <scope>NUCLEOTIDE SEQUENCE [LARGE SCALE GENOMIC DNA]</scope>
    <source>
        <strain evidence="2 3">DSM 5718</strain>
    </source>
</reference>
<dbReference type="InterPro" id="IPR011059">
    <property type="entry name" value="Metal-dep_hydrolase_composite"/>
</dbReference>
<feature type="domain" description="Amidohydrolase-related" evidence="1">
    <location>
        <begin position="183"/>
        <end position="446"/>
    </location>
</feature>
<evidence type="ECO:0000259" key="1">
    <source>
        <dbReference type="Pfam" id="PF01979"/>
    </source>
</evidence>
<dbReference type="SUPFAM" id="SSF51556">
    <property type="entry name" value="Metallo-dependent hydrolases"/>
    <property type="match status" value="1"/>
</dbReference>
<evidence type="ECO:0000313" key="3">
    <source>
        <dbReference type="Proteomes" id="UP000537126"/>
    </source>
</evidence>
<dbReference type="Gene3D" id="3.20.20.140">
    <property type="entry name" value="Metal-dependent hydrolases"/>
    <property type="match status" value="1"/>
</dbReference>
<accession>A0A846MMK3</accession>
<protein>
    <submittedName>
        <fullName evidence="2">N-acyl-D-aspartate/D-glutamate deacylase</fullName>
    </submittedName>
</protein>
<dbReference type="EMBL" id="JAASRN010000001">
    <property type="protein sequence ID" value="NIK72650.1"/>
    <property type="molecule type" value="Genomic_DNA"/>
</dbReference>
<gene>
    <name evidence="2" type="ORF">FHS56_000136</name>
</gene>
<comment type="caution">
    <text evidence="2">The sequence shown here is derived from an EMBL/GenBank/DDBJ whole genome shotgun (WGS) entry which is preliminary data.</text>
</comment>